<proteinExistence type="predicted"/>
<sequence>MQRISGLPENAFVVVADGEKALFLRNVGDNQDMNLVVARKIEQSNPAARDWATDKPGRFNDGAGVQRSAVDETDWHQLEKERFARDLADKLYKLAHQGQFDHVVIVASRVVLSALRKELHEEVLDRIILDIPKILTNHPLDEIETHLSRALADAA</sequence>
<evidence type="ECO:0000256" key="1">
    <source>
        <dbReference type="SAM" id="MobiDB-lite"/>
    </source>
</evidence>
<dbReference type="EMBL" id="CP000832">
    <property type="protein sequence ID" value="ABV95645.1"/>
    <property type="molecule type" value="Genomic_DNA"/>
</dbReference>
<dbReference type="OrthoDB" id="9812459at2"/>
<dbReference type="HOGENOM" id="CLU_105864_3_0_5"/>
<keyword evidence="3" id="KW-1185">Reference proteome</keyword>
<gene>
    <name evidence="2" type="ordered locus">Dshi_3917</name>
</gene>
<evidence type="ECO:0008006" key="4">
    <source>
        <dbReference type="Google" id="ProtNLM"/>
    </source>
</evidence>
<keyword evidence="2" id="KW-0614">Plasmid</keyword>
<protein>
    <recommendedName>
        <fullName evidence="4">Host attachment protein</fullName>
    </recommendedName>
</protein>
<name>A8LTS8_DINSH</name>
<dbReference type="RefSeq" id="WP_012187303.1">
    <property type="nucleotide sequence ID" value="NC_009956.1"/>
</dbReference>
<dbReference type="AlphaFoldDB" id="A8LTS8"/>
<reference evidence="3" key="1">
    <citation type="journal article" date="2010" name="ISME J.">
        <title>The complete genome sequence of the algal symbiont Dinoroseobacter shibae: a hitchhiker's guide to life in the sea.</title>
        <authorList>
            <person name="Wagner-Dobler I."/>
            <person name="Ballhausen B."/>
            <person name="Berger M."/>
            <person name="Brinkhoff T."/>
            <person name="Buchholz I."/>
            <person name="Bunk B."/>
            <person name="Cypionka H."/>
            <person name="Daniel R."/>
            <person name="Drepper T."/>
            <person name="Gerdts G."/>
            <person name="Hahnke S."/>
            <person name="Han C."/>
            <person name="Jahn D."/>
            <person name="Kalhoefer D."/>
            <person name="Kiss H."/>
            <person name="Klenk H.P."/>
            <person name="Kyrpides N."/>
            <person name="Liebl W."/>
            <person name="Liesegang H."/>
            <person name="Meincke L."/>
            <person name="Pati A."/>
            <person name="Petersen J."/>
            <person name="Piekarski T."/>
            <person name="Pommerenke C."/>
            <person name="Pradella S."/>
            <person name="Pukall R."/>
            <person name="Rabus R."/>
            <person name="Stackebrandt E."/>
            <person name="Thole S."/>
            <person name="Thompson L."/>
            <person name="Tielen P."/>
            <person name="Tomasch J."/>
            <person name="von Jan M."/>
            <person name="Wanphrut N."/>
            <person name="Wichels A."/>
            <person name="Zech H."/>
            <person name="Simon M."/>
        </authorList>
    </citation>
    <scope>NUCLEOTIDE SEQUENCE [LARGE SCALE GENOMIC DNA]</scope>
    <source>
        <strain evidence="3">DSM 16493 / NCIMB 14021 / DFL 12</strain>
        <plasmid evidence="3">Plasmid pDSHI02</plasmid>
    </source>
</reference>
<evidence type="ECO:0000313" key="3">
    <source>
        <dbReference type="Proteomes" id="UP000006833"/>
    </source>
</evidence>
<feature type="region of interest" description="Disordered" evidence="1">
    <location>
        <begin position="47"/>
        <end position="66"/>
    </location>
</feature>
<evidence type="ECO:0000313" key="2">
    <source>
        <dbReference type="EMBL" id="ABV95645.1"/>
    </source>
</evidence>
<organism evidence="2 3">
    <name type="scientific">Dinoroseobacter shibae (strain DSM 16493 / NCIMB 14021 / DFL 12)</name>
    <dbReference type="NCBI Taxonomy" id="398580"/>
    <lineage>
        <taxon>Bacteria</taxon>
        <taxon>Pseudomonadati</taxon>
        <taxon>Pseudomonadota</taxon>
        <taxon>Alphaproteobacteria</taxon>
        <taxon>Rhodobacterales</taxon>
        <taxon>Roseobacteraceae</taxon>
        <taxon>Dinoroseobacter</taxon>
    </lineage>
</organism>
<dbReference type="Proteomes" id="UP000006833">
    <property type="component" value="Plasmid pDSHI02"/>
</dbReference>
<dbReference type="KEGG" id="dsh:Dshi_3917"/>
<dbReference type="InterPro" id="IPR041374">
    <property type="entry name" value="BaeRF_family12"/>
</dbReference>
<dbReference type="Pfam" id="PF18856">
    <property type="entry name" value="baeRF_family12"/>
    <property type="match status" value="1"/>
</dbReference>
<geneLocation type="plasmid" evidence="2 3">
    <name>pDSHI02</name>
</geneLocation>
<accession>A8LTS8</accession>